<dbReference type="AlphaFoldDB" id="A0A137NX29"/>
<accession>A0A137NX29</accession>
<dbReference type="EMBL" id="KQ964650">
    <property type="protein sequence ID" value="KXN67231.1"/>
    <property type="molecule type" value="Genomic_DNA"/>
</dbReference>
<proteinExistence type="predicted"/>
<reference evidence="1 2" key="1">
    <citation type="journal article" date="2015" name="Genome Biol. Evol.">
        <title>Phylogenomic analyses indicate that early fungi evolved digesting cell walls of algal ancestors of land plants.</title>
        <authorList>
            <person name="Chang Y."/>
            <person name="Wang S."/>
            <person name="Sekimoto S."/>
            <person name="Aerts A.L."/>
            <person name="Choi C."/>
            <person name="Clum A."/>
            <person name="LaButti K.M."/>
            <person name="Lindquist E.A."/>
            <person name="Yee Ngan C."/>
            <person name="Ohm R.A."/>
            <person name="Salamov A.A."/>
            <person name="Grigoriev I.V."/>
            <person name="Spatafora J.W."/>
            <person name="Berbee M.L."/>
        </authorList>
    </citation>
    <scope>NUCLEOTIDE SEQUENCE [LARGE SCALE GENOMIC DNA]</scope>
    <source>
        <strain evidence="1 2">NRRL 28638</strain>
    </source>
</reference>
<evidence type="ECO:0000313" key="1">
    <source>
        <dbReference type="EMBL" id="KXN67231.1"/>
    </source>
</evidence>
<evidence type="ECO:0000313" key="2">
    <source>
        <dbReference type="Proteomes" id="UP000070444"/>
    </source>
</evidence>
<sequence>MEAVINKYTLLNSHKYECKEAEKVHSLKTKIKDSHVELLKNYLKEDRAITCTQASERLFKEAGLRISSRNIGRYLTKLKKEIILESPSANSSSSLFEKRKKNEQYTKVKSYHIYLLKKYLENDKLITPIRARYQLHKDTGLEVSVRCIKGYILALRDEIDRECDNFYHSSTELPIRNSYCERNKLKFFHIELLKKYLKEDNFITSAEARDKIHKDTGIELSVGYTGSILSVLKKVIDSECAYLESSYSESPTMVYCRSNTKLKFYHIDILKGYLKENISITAKQVRNQLRQDTRLEIGLGNIEIHLAVLRKEMFGKHTSQGPNFRKVKSSNNFQNRADITNTDYMLLGEDINISIETDYLPIADINNVKASSVAQMRADKVTSKVSMEKNNLEYPQSESNFSYSHSGTYSSCSYKLKDIHIWFLKQYLIEDNLIFPEKARDQLYADTGLDARTQTIKSHLSRLRNEMKLNPIFYRDSTPDSDIILLN</sequence>
<keyword evidence="2" id="KW-1185">Reference proteome</keyword>
<organism evidence="1 2">
    <name type="scientific">Conidiobolus coronatus (strain ATCC 28846 / CBS 209.66 / NRRL 28638)</name>
    <name type="common">Delacroixia coronata</name>
    <dbReference type="NCBI Taxonomy" id="796925"/>
    <lineage>
        <taxon>Eukaryota</taxon>
        <taxon>Fungi</taxon>
        <taxon>Fungi incertae sedis</taxon>
        <taxon>Zoopagomycota</taxon>
        <taxon>Entomophthoromycotina</taxon>
        <taxon>Entomophthoromycetes</taxon>
        <taxon>Entomophthorales</taxon>
        <taxon>Ancylistaceae</taxon>
        <taxon>Conidiobolus</taxon>
    </lineage>
</organism>
<name>A0A137NX29_CONC2</name>
<protein>
    <submittedName>
        <fullName evidence="1">Uncharacterized protein</fullName>
    </submittedName>
</protein>
<gene>
    <name evidence="1" type="ORF">CONCODRAFT_10742</name>
</gene>
<dbReference type="Proteomes" id="UP000070444">
    <property type="component" value="Unassembled WGS sequence"/>
</dbReference>